<dbReference type="AlphaFoldDB" id="G9QJK3"/>
<evidence type="ECO:0000313" key="2">
    <source>
        <dbReference type="Proteomes" id="UP000011747"/>
    </source>
</evidence>
<evidence type="ECO:0000313" key="1">
    <source>
        <dbReference type="EMBL" id="EHL78672.1"/>
    </source>
</evidence>
<reference evidence="1 2" key="1">
    <citation type="submission" date="2011-09" db="EMBL/GenBank/DDBJ databases">
        <title>The Genome Sequence of Bacillus smithii 7_3_47FAA.</title>
        <authorList>
            <consortium name="The Broad Institute Genome Sequencing Platform"/>
            <person name="Earl A."/>
            <person name="Ward D."/>
            <person name="Feldgarden M."/>
            <person name="Gevers D."/>
            <person name="Daigneault M."/>
            <person name="Strauss J."/>
            <person name="Allen-Vercoe E."/>
            <person name="Young S.K."/>
            <person name="Zeng Q."/>
            <person name="Gargeya S."/>
            <person name="Fitzgerald M."/>
            <person name="Haas B."/>
            <person name="Abouelleil A."/>
            <person name="Alvarado L."/>
            <person name="Arachchi H.M."/>
            <person name="Berlin A."/>
            <person name="Brown A."/>
            <person name="Chapman S.B."/>
            <person name="Chen Z."/>
            <person name="Dunbar C."/>
            <person name="Freedman E."/>
            <person name="Gearin G."/>
            <person name="Goldberg J."/>
            <person name="Griggs A."/>
            <person name="Gujja S."/>
            <person name="Heiman D."/>
            <person name="Howarth C."/>
            <person name="Larson L."/>
            <person name="Lui A."/>
            <person name="MacDonald P.J.P."/>
            <person name="Montmayeur A."/>
            <person name="Murphy C."/>
            <person name="Neiman D."/>
            <person name="Pearson M."/>
            <person name="Priest M."/>
            <person name="Roberts A."/>
            <person name="Saif S."/>
            <person name="Shea T."/>
            <person name="Shenoy N."/>
            <person name="Sisk P."/>
            <person name="Stolte C."/>
            <person name="Sykes S."/>
            <person name="Wortman J."/>
            <person name="Nusbaum C."/>
            <person name="Birren B."/>
        </authorList>
    </citation>
    <scope>NUCLEOTIDE SEQUENCE [LARGE SCALE GENOMIC DNA]</scope>
    <source>
        <strain evidence="1 2">7_3_47FAA</strain>
    </source>
</reference>
<name>G9QJK3_9BACI</name>
<dbReference type="EMBL" id="ACWF01000060">
    <property type="protein sequence ID" value="EHL78672.1"/>
    <property type="molecule type" value="Genomic_DNA"/>
</dbReference>
<dbReference type="HOGENOM" id="CLU_2448532_0_0_9"/>
<accession>G9QJK3</accession>
<proteinExistence type="predicted"/>
<comment type="caution">
    <text evidence="1">The sequence shown here is derived from an EMBL/GenBank/DDBJ whole genome shotgun (WGS) entry which is preliminary data.</text>
</comment>
<dbReference type="Proteomes" id="UP000011747">
    <property type="component" value="Unassembled WGS sequence"/>
</dbReference>
<sequence length="89" mass="10057">MCCPEEAMVPIEIVVWGSDQITPKKKATPCGSDPSEVSIPFHLLRTYPSPYDFRANSFIHFVPPRALNVFPFPSRPVLCITLKTKKPNR</sequence>
<gene>
    <name evidence="1" type="ORF">HMPREF1015_01886</name>
</gene>
<keyword evidence="2" id="KW-1185">Reference proteome</keyword>
<protein>
    <submittedName>
        <fullName evidence="1">Uncharacterized protein</fullName>
    </submittedName>
</protein>
<organism evidence="1 2">
    <name type="scientific">Bacillus smithii 7_3_47FAA</name>
    <dbReference type="NCBI Taxonomy" id="665952"/>
    <lineage>
        <taxon>Bacteria</taxon>
        <taxon>Bacillati</taxon>
        <taxon>Bacillota</taxon>
        <taxon>Bacilli</taxon>
        <taxon>Bacillales</taxon>
        <taxon>Bacillaceae</taxon>
        <taxon>Bacillus</taxon>
    </lineage>
</organism>